<gene>
    <name evidence="2" type="ORF">G8759_15585</name>
</gene>
<evidence type="ECO:0000313" key="2">
    <source>
        <dbReference type="EMBL" id="QIP13931.1"/>
    </source>
</evidence>
<evidence type="ECO:0000313" key="3">
    <source>
        <dbReference type="Proteomes" id="UP000501802"/>
    </source>
</evidence>
<protein>
    <submittedName>
        <fullName evidence="2">LytTR family transcriptional regulator</fullName>
    </submittedName>
</protein>
<accession>A0A6G9AN82</accession>
<dbReference type="EMBL" id="CP050063">
    <property type="protein sequence ID" value="QIP13931.1"/>
    <property type="molecule type" value="Genomic_DNA"/>
</dbReference>
<dbReference type="PANTHER" id="PTHR37299">
    <property type="entry name" value="TRANSCRIPTIONAL REGULATOR-RELATED"/>
    <property type="match status" value="1"/>
</dbReference>
<keyword evidence="3" id="KW-1185">Reference proteome</keyword>
<dbReference type="SMART" id="SM00850">
    <property type="entry name" value="LytTR"/>
    <property type="match status" value="1"/>
</dbReference>
<dbReference type="AlphaFoldDB" id="A0A6G9AN82"/>
<dbReference type="GO" id="GO:0000156">
    <property type="term" value="F:phosphorelay response regulator activity"/>
    <property type="evidence" value="ECO:0007669"/>
    <property type="project" value="InterPro"/>
</dbReference>
<dbReference type="InterPro" id="IPR046947">
    <property type="entry name" value="LytR-like"/>
</dbReference>
<dbReference type="KEGG" id="spib:G8759_15585"/>
<name>A0A6G9AN82_9BACT</name>
<dbReference type="Proteomes" id="UP000501802">
    <property type="component" value="Chromosome"/>
</dbReference>
<dbReference type="Pfam" id="PF04397">
    <property type="entry name" value="LytTR"/>
    <property type="match status" value="1"/>
</dbReference>
<evidence type="ECO:0000259" key="1">
    <source>
        <dbReference type="PROSITE" id="PS50930"/>
    </source>
</evidence>
<reference evidence="2 3" key="1">
    <citation type="submission" date="2020-03" db="EMBL/GenBank/DDBJ databases">
        <authorList>
            <person name="Kim M.K."/>
        </authorList>
    </citation>
    <scope>NUCLEOTIDE SEQUENCE [LARGE SCALE GENOMIC DNA]</scope>
    <source>
        <strain evidence="2 3">BT328</strain>
    </source>
</reference>
<sequence>MSKSAHPKNETIKIPGIQKPIPVCLITHCKGYGNYTRIYCQGAKSPIVSSQTLKLFEDRLPSFLRANKSTLINYRHIVGVDRLDGRSMELMLANDAPIPVARRRLQRIRDKLALLKVQS</sequence>
<organism evidence="2 3">
    <name type="scientific">Spirosoma aureum</name>
    <dbReference type="NCBI Taxonomy" id="2692134"/>
    <lineage>
        <taxon>Bacteria</taxon>
        <taxon>Pseudomonadati</taxon>
        <taxon>Bacteroidota</taxon>
        <taxon>Cytophagia</taxon>
        <taxon>Cytophagales</taxon>
        <taxon>Cytophagaceae</taxon>
        <taxon>Spirosoma</taxon>
    </lineage>
</organism>
<dbReference type="RefSeq" id="WP_167209491.1">
    <property type="nucleotide sequence ID" value="NZ_CP050063.1"/>
</dbReference>
<dbReference type="Gene3D" id="2.40.50.1020">
    <property type="entry name" value="LytTr DNA-binding domain"/>
    <property type="match status" value="1"/>
</dbReference>
<dbReference type="PROSITE" id="PS50930">
    <property type="entry name" value="HTH_LYTTR"/>
    <property type="match status" value="1"/>
</dbReference>
<dbReference type="PANTHER" id="PTHR37299:SF1">
    <property type="entry name" value="STAGE 0 SPORULATION PROTEIN A HOMOLOG"/>
    <property type="match status" value="1"/>
</dbReference>
<feature type="domain" description="HTH LytTR-type" evidence="1">
    <location>
        <begin position="51"/>
        <end position="114"/>
    </location>
</feature>
<dbReference type="InterPro" id="IPR007492">
    <property type="entry name" value="LytTR_DNA-bd_dom"/>
</dbReference>
<dbReference type="GO" id="GO:0003677">
    <property type="term" value="F:DNA binding"/>
    <property type="evidence" value="ECO:0007669"/>
    <property type="project" value="InterPro"/>
</dbReference>
<proteinExistence type="predicted"/>